<accession>A0A158BJQ9</accession>
<comment type="caution">
    <text evidence="6">The sequence shown here is derived from an EMBL/GenBank/DDBJ whole genome shotgun (WGS) entry which is preliminary data.</text>
</comment>
<dbReference type="GO" id="GO:0046872">
    <property type="term" value="F:metal ion binding"/>
    <property type="evidence" value="ECO:0007669"/>
    <property type="project" value="InterPro"/>
</dbReference>
<dbReference type="InterPro" id="IPR011761">
    <property type="entry name" value="ATP-grasp"/>
</dbReference>
<evidence type="ECO:0000313" key="7">
    <source>
        <dbReference type="Proteomes" id="UP000071859"/>
    </source>
</evidence>
<gene>
    <name evidence="6" type="ORF">AWB78_02754</name>
</gene>
<proteinExistence type="predicted"/>
<keyword evidence="7" id="KW-1185">Reference proteome</keyword>
<feature type="domain" description="ATP-grasp" evidence="5">
    <location>
        <begin position="127"/>
        <end position="331"/>
    </location>
</feature>
<dbReference type="OrthoDB" id="9803907at2"/>
<dbReference type="AlphaFoldDB" id="A0A158BJQ9"/>
<dbReference type="Pfam" id="PF13535">
    <property type="entry name" value="ATP-grasp_4"/>
    <property type="match status" value="1"/>
</dbReference>
<dbReference type="GO" id="GO:0005524">
    <property type="term" value="F:ATP binding"/>
    <property type="evidence" value="ECO:0007669"/>
    <property type="project" value="UniProtKB-UniRule"/>
</dbReference>
<keyword evidence="3 4" id="KW-0067">ATP-binding</keyword>
<keyword evidence="6" id="KW-0456">Lyase</keyword>
<evidence type="ECO:0000313" key="6">
    <source>
        <dbReference type="EMBL" id="SAK70305.1"/>
    </source>
</evidence>
<evidence type="ECO:0000256" key="4">
    <source>
        <dbReference type="PROSITE-ProRule" id="PRU00409"/>
    </source>
</evidence>
<dbReference type="GO" id="GO:0016874">
    <property type="term" value="F:ligase activity"/>
    <property type="evidence" value="ECO:0007669"/>
    <property type="project" value="UniProtKB-KW"/>
</dbReference>
<organism evidence="6 7">
    <name type="scientific">Caballeronia calidae</name>
    <dbReference type="NCBI Taxonomy" id="1777139"/>
    <lineage>
        <taxon>Bacteria</taxon>
        <taxon>Pseudomonadati</taxon>
        <taxon>Pseudomonadota</taxon>
        <taxon>Betaproteobacteria</taxon>
        <taxon>Burkholderiales</taxon>
        <taxon>Burkholderiaceae</taxon>
        <taxon>Caballeronia</taxon>
    </lineage>
</organism>
<dbReference type="Proteomes" id="UP000071859">
    <property type="component" value="Unassembled WGS sequence"/>
</dbReference>
<dbReference type="RefSeq" id="WP_062605087.1">
    <property type="nucleotide sequence ID" value="NZ_FCOX02000012.1"/>
</dbReference>
<evidence type="ECO:0000256" key="1">
    <source>
        <dbReference type="ARBA" id="ARBA00022598"/>
    </source>
</evidence>
<sequence>MTKERNGVLLLSHCGFSFMEDLLESVKARGFRGIVLSSRPLPEAEAKRLVELEQKADRLITTQSHALTAEDVETTLRALQADGETPLCCICVWEGYRELMALANRNLGVPDLTADQVGMLRNKRELRNTLEAFGLTRARAHRLTPETLDELKASGRKLFVKPVCGIASYGAFSLRAETTWEDLTKVAEEASDDVIYQSAFGNQLEFLAEDYVPGREFSFEVILSNGDVSVLAVHEKCELTENATTVLENSCVCPPCSIDADAIARGQRWIDEIFTRLGCKWGCFHIEARFDNGRWDLIEINPRVGGSLISASVKSLNGQHSMLDLWLDLLIDASLGQSALNAQRDKLKALAFDMDGTQSHATSTFFRVYFAEPGRIEHVVIEDYLPKPVVSQIFLKEGDDVQASSREVFLGQLLWHFELAERDTLLPVIVRNSNSAVTVHYAKERAR</sequence>
<dbReference type="SUPFAM" id="SSF56059">
    <property type="entry name" value="Glutathione synthetase ATP-binding domain-like"/>
    <property type="match status" value="1"/>
</dbReference>
<dbReference type="PANTHER" id="PTHR43585:SF2">
    <property type="entry name" value="ATP-GRASP ENZYME FSQD"/>
    <property type="match status" value="1"/>
</dbReference>
<name>A0A158BJQ9_9BURK</name>
<evidence type="ECO:0000259" key="5">
    <source>
        <dbReference type="PROSITE" id="PS50975"/>
    </source>
</evidence>
<dbReference type="PANTHER" id="PTHR43585">
    <property type="entry name" value="FUMIPYRROLE BIOSYNTHESIS PROTEIN C"/>
    <property type="match status" value="1"/>
</dbReference>
<keyword evidence="1" id="KW-0436">Ligase</keyword>
<reference evidence="6" key="1">
    <citation type="submission" date="2016-01" db="EMBL/GenBank/DDBJ databases">
        <authorList>
            <person name="Peeters C."/>
        </authorList>
    </citation>
    <scope>NUCLEOTIDE SEQUENCE</scope>
    <source>
        <strain evidence="6">LMG 29321</strain>
    </source>
</reference>
<evidence type="ECO:0000256" key="3">
    <source>
        <dbReference type="ARBA" id="ARBA00022840"/>
    </source>
</evidence>
<evidence type="ECO:0000256" key="2">
    <source>
        <dbReference type="ARBA" id="ARBA00022741"/>
    </source>
</evidence>
<dbReference type="EMBL" id="FCOX02000012">
    <property type="protein sequence ID" value="SAK70305.1"/>
    <property type="molecule type" value="Genomic_DNA"/>
</dbReference>
<dbReference type="GO" id="GO:0016829">
    <property type="term" value="F:lyase activity"/>
    <property type="evidence" value="ECO:0007669"/>
    <property type="project" value="UniProtKB-KW"/>
</dbReference>
<dbReference type="PROSITE" id="PS50975">
    <property type="entry name" value="ATP_GRASP"/>
    <property type="match status" value="1"/>
</dbReference>
<protein>
    <submittedName>
        <fullName evidence="6">Argininosuccinate lyase</fullName>
    </submittedName>
</protein>
<dbReference type="Gene3D" id="3.30.470.20">
    <property type="entry name" value="ATP-grasp fold, B domain"/>
    <property type="match status" value="1"/>
</dbReference>
<keyword evidence="2 4" id="KW-0547">Nucleotide-binding</keyword>
<dbReference type="InterPro" id="IPR052032">
    <property type="entry name" value="ATP-dep_AA_Ligase"/>
</dbReference>